<accession>A0ABV0HGQ5</accession>
<protein>
    <submittedName>
        <fullName evidence="2">LecA/PA-IL family lectin</fullName>
    </submittedName>
</protein>
<evidence type="ECO:0000256" key="1">
    <source>
        <dbReference type="SAM" id="MobiDB-lite"/>
    </source>
</evidence>
<dbReference type="Gene3D" id="2.60.120.430">
    <property type="entry name" value="Galactose-binding lectin"/>
    <property type="match status" value="2"/>
</dbReference>
<feature type="compositionally biased region" description="Basic and acidic residues" evidence="1">
    <location>
        <begin position="167"/>
        <end position="178"/>
    </location>
</feature>
<dbReference type="Proteomes" id="UP001444146">
    <property type="component" value="Unassembled WGS sequence"/>
</dbReference>
<dbReference type="InterPro" id="IPR012905">
    <property type="entry name" value="PA-IL"/>
</dbReference>
<sequence>MTVSPNWSGKIDAKDANGTPTGLKINAGDKITIIAGGWVYYGREIWAIAFPDARMKDGSKLAKDAVLKARFSTSGKNYDIGRGVYQWVAPESGELILYVHDSSHSDNNGAFEGEVYLTENKTVAVTKKAQWRGHVAATNANWTSTDITVAKGDKIILVASGEAQYDSRGRKFGPDGDSQHPSAQTPDSTFVYSGAIAGQLVIKVGEHLHAIGSGGDPWEVPEDGKIALIFNDTNVATEYANNTGGYDVNIVVLNG</sequence>
<name>A0ABV0HGQ5_9ENTR</name>
<dbReference type="SUPFAM" id="SSF49785">
    <property type="entry name" value="Galactose-binding domain-like"/>
    <property type="match status" value="2"/>
</dbReference>
<proteinExistence type="predicted"/>
<comment type="caution">
    <text evidence="2">The sequence shown here is derived from an EMBL/GenBank/DDBJ whole genome shotgun (WGS) entry which is preliminary data.</text>
</comment>
<organism evidence="2 3">
    <name type="scientific">Pseudocitrobacter cyperus</name>
    <dbReference type="NCBI Taxonomy" id="3112843"/>
    <lineage>
        <taxon>Bacteria</taxon>
        <taxon>Pseudomonadati</taxon>
        <taxon>Pseudomonadota</taxon>
        <taxon>Gammaproteobacteria</taxon>
        <taxon>Enterobacterales</taxon>
        <taxon>Enterobacteriaceae</taxon>
        <taxon>Pseudocitrobacter</taxon>
    </lineage>
</organism>
<dbReference type="InterPro" id="IPR008979">
    <property type="entry name" value="Galactose-bd-like_sf"/>
</dbReference>
<evidence type="ECO:0000313" key="3">
    <source>
        <dbReference type="Proteomes" id="UP001444146"/>
    </source>
</evidence>
<reference evidence="2 3" key="1">
    <citation type="submission" date="2024-01" db="EMBL/GenBank/DDBJ databases">
        <title>Pseudocitrobacter sp. Endophytic strain Cyp-38L.</title>
        <authorList>
            <person name="Amer M.A."/>
            <person name="Hamed S.M."/>
        </authorList>
    </citation>
    <scope>NUCLEOTIDE SEQUENCE [LARGE SCALE GENOMIC DNA]</scope>
    <source>
        <strain evidence="2 3">Cyp38S</strain>
    </source>
</reference>
<gene>
    <name evidence="2" type="ORF">VSR74_05060</name>
</gene>
<keyword evidence="3" id="KW-1185">Reference proteome</keyword>
<feature type="region of interest" description="Disordered" evidence="1">
    <location>
        <begin position="167"/>
        <end position="188"/>
    </location>
</feature>
<dbReference type="RefSeq" id="WP_347793699.1">
    <property type="nucleotide sequence ID" value="NZ_JAYMYY010000001.1"/>
</dbReference>
<dbReference type="EMBL" id="JAYMYY010000001">
    <property type="protein sequence ID" value="MEO3989191.1"/>
    <property type="molecule type" value="Genomic_DNA"/>
</dbReference>
<dbReference type="Pfam" id="PF07828">
    <property type="entry name" value="PA-IL"/>
    <property type="match status" value="2"/>
</dbReference>
<evidence type="ECO:0000313" key="2">
    <source>
        <dbReference type="EMBL" id="MEO3989191.1"/>
    </source>
</evidence>
<feature type="compositionally biased region" description="Polar residues" evidence="1">
    <location>
        <begin position="179"/>
        <end position="188"/>
    </location>
</feature>